<evidence type="ECO:0000313" key="2">
    <source>
        <dbReference type="Proteomes" id="UP000067111"/>
    </source>
</evidence>
<dbReference type="OrthoDB" id="7024978at2"/>
<accession>A0A109FNV6</accession>
<dbReference type="AlphaFoldDB" id="A0A109FNV6"/>
<dbReference type="GeneID" id="97922066"/>
<sequence length="415" mass="45991">MTTSNTTQPNANGPSGPGGILVLDKPKVVDALPDGLIPAKFYFDDLKMLLETPWAVLPATGRFQYVIFEWAVHGARPADTPPFELVGPLTDADFPISLTIPRAFLLSSAVVDLRYRIHNTRPDSPSVDTSETVTIRIDRDAPGAGAFLPPAIFPIDPITQDYLDNNPMVPMEIPPGYRGREVGDKVHMYFSDLNMLPTGLPTLTSLPLTSANGRIFVEVPNDVFRRFPGALWLFCFYRLEDRAGNVNPEFSQVARVGLQTDLPPIMYTRPRFPQSESHPNRYLTCSTQPPIWLGVEVHIPPDPNILDGDLITLRFQGYGQYPDVNPDPNIVETLEHYWDAGGDAAGFNFWIRDVERLIRPLKENAGGEASYLVSRAGAIIGRSASRFVQFDRVVLTSPPPPDPIYCWIDGNGPEP</sequence>
<proteinExistence type="predicted"/>
<reference evidence="2" key="1">
    <citation type="submission" date="2016-01" db="EMBL/GenBank/DDBJ databases">
        <authorList>
            <person name="Gamez R.M."/>
            <person name="Rodriguez F."/>
            <person name="Bernal J.F."/>
            <person name="Agarwala R."/>
            <person name="Landsman D."/>
            <person name="Marino-Ramirez L."/>
        </authorList>
    </citation>
    <scope>NUCLEOTIDE SEQUENCE [LARGE SCALE GENOMIC DNA]</scope>
    <source>
        <strain evidence="2">Ps006</strain>
    </source>
</reference>
<evidence type="ECO:0000313" key="1">
    <source>
        <dbReference type="EMBL" id="KWU47833.1"/>
    </source>
</evidence>
<protein>
    <submittedName>
        <fullName evidence="1">Uncharacterized protein</fullName>
    </submittedName>
</protein>
<gene>
    <name evidence="1" type="ORF">AWV77_26320</name>
</gene>
<dbReference type="RefSeq" id="WP_060757077.1">
    <property type="nucleotide sequence ID" value="NZ_CP092411.1"/>
</dbReference>
<name>A0A109FNV6_9PSED</name>
<organism evidence="1 2">
    <name type="scientific">Pseudomonas palleroniana</name>
    <dbReference type="NCBI Taxonomy" id="191390"/>
    <lineage>
        <taxon>Bacteria</taxon>
        <taxon>Pseudomonadati</taxon>
        <taxon>Pseudomonadota</taxon>
        <taxon>Gammaproteobacteria</taxon>
        <taxon>Pseudomonadales</taxon>
        <taxon>Pseudomonadaceae</taxon>
        <taxon>Pseudomonas</taxon>
    </lineage>
</organism>
<dbReference type="EMBL" id="LRMR01000043">
    <property type="protein sequence ID" value="KWU47833.1"/>
    <property type="molecule type" value="Genomic_DNA"/>
</dbReference>
<comment type="caution">
    <text evidence="1">The sequence shown here is derived from an EMBL/GenBank/DDBJ whole genome shotgun (WGS) entry which is preliminary data.</text>
</comment>
<dbReference type="Proteomes" id="UP000067111">
    <property type="component" value="Unassembled WGS sequence"/>
</dbReference>